<proteinExistence type="predicted"/>
<evidence type="ECO:0000313" key="1">
    <source>
        <dbReference type="EMBL" id="ORA68501.1"/>
    </source>
</evidence>
<sequence>MDPLPARLAQASLSTVDGIWQRHVPAKYTDTALVGRATVGRWGTEGGFPLLYLGKPTDSVVVEAYRHLIDPIAEPDGPVPGIRPRVLVTCELSVADILDLRLARNRSLARLSRQQLQSEPYDRAAYAACQDVSAAAHQLGYHGLVAPAATRMGETLVLFTDLLAESEQPIRVSDEAWFELPADPRKRGATRHLRVVE</sequence>
<comment type="caution">
    <text evidence="1">The sequence shown here is derived from an EMBL/GenBank/DDBJ whole genome shotgun (WGS) entry which is preliminary data.</text>
</comment>
<name>A0A1X0D7X3_MYCHE</name>
<dbReference type="Pfam" id="PF08808">
    <property type="entry name" value="RES"/>
    <property type="match status" value="1"/>
</dbReference>
<protein>
    <submittedName>
        <fullName evidence="1">Uncharacterized protein</fullName>
    </submittedName>
</protein>
<accession>A0A1X0D7X3</accession>
<dbReference type="STRING" id="53376.BST25_22085"/>
<dbReference type="AlphaFoldDB" id="A0A1X0D7X3"/>
<dbReference type="InterPro" id="IPR014914">
    <property type="entry name" value="RES_dom"/>
</dbReference>
<dbReference type="SMART" id="SM00953">
    <property type="entry name" value="RES"/>
    <property type="match status" value="1"/>
</dbReference>
<keyword evidence="2" id="KW-1185">Reference proteome</keyword>
<dbReference type="RefSeq" id="WP_142272876.1">
    <property type="nucleotide sequence ID" value="NZ_AP022615.1"/>
</dbReference>
<organism evidence="1 2">
    <name type="scientific">Mycobacterium heidelbergense</name>
    <dbReference type="NCBI Taxonomy" id="53376"/>
    <lineage>
        <taxon>Bacteria</taxon>
        <taxon>Bacillati</taxon>
        <taxon>Actinomycetota</taxon>
        <taxon>Actinomycetes</taxon>
        <taxon>Mycobacteriales</taxon>
        <taxon>Mycobacteriaceae</taxon>
        <taxon>Mycobacterium</taxon>
        <taxon>Mycobacterium simiae complex</taxon>
    </lineage>
</organism>
<gene>
    <name evidence="1" type="ORF">BST25_22085</name>
</gene>
<dbReference type="EMBL" id="MVHR01000055">
    <property type="protein sequence ID" value="ORA68501.1"/>
    <property type="molecule type" value="Genomic_DNA"/>
</dbReference>
<evidence type="ECO:0000313" key="2">
    <source>
        <dbReference type="Proteomes" id="UP000192566"/>
    </source>
</evidence>
<dbReference type="OrthoDB" id="5181259at2"/>
<dbReference type="Proteomes" id="UP000192566">
    <property type="component" value="Unassembled WGS sequence"/>
</dbReference>
<reference evidence="1 2" key="1">
    <citation type="submission" date="2017-02" db="EMBL/GenBank/DDBJ databases">
        <title>The new phylogeny of genus Mycobacterium.</title>
        <authorList>
            <person name="Tortoli E."/>
            <person name="Trovato A."/>
            <person name="Cirillo D.M."/>
        </authorList>
    </citation>
    <scope>NUCLEOTIDE SEQUENCE [LARGE SCALE GENOMIC DNA]</scope>
    <source>
        <strain evidence="1 2">DSM 44471</strain>
    </source>
</reference>